<dbReference type="PANTHER" id="PTHR43756">
    <property type="entry name" value="CHOLINE MONOOXYGENASE, CHLOROPLASTIC"/>
    <property type="match status" value="1"/>
</dbReference>
<dbReference type="Proteomes" id="UP000189818">
    <property type="component" value="Unassembled WGS sequence"/>
</dbReference>
<name>A0A1T5FXD9_9SPHN</name>
<dbReference type="OrthoDB" id="7458380at2"/>
<dbReference type="GO" id="GO:0051537">
    <property type="term" value="F:2 iron, 2 sulfur cluster binding"/>
    <property type="evidence" value="ECO:0007669"/>
    <property type="project" value="UniProtKB-KW"/>
</dbReference>
<keyword evidence="5" id="KW-0408">Iron</keyword>
<evidence type="ECO:0000256" key="6">
    <source>
        <dbReference type="ARBA" id="ARBA00023014"/>
    </source>
</evidence>
<evidence type="ECO:0000256" key="1">
    <source>
        <dbReference type="ARBA" id="ARBA00001962"/>
    </source>
</evidence>
<dbReference type="EMBL" id="FUYM01000011">
    <property type="protein sequence ID" value="SKC00858.1"/>
    <property type="molecule type" value="Genomic_DNA"/>
</dbReference>
<dbReference type="PRINTS" id="PR00090">
    <property type="entry name" value="RNGDIOXGNASE"/>
</dbReference>
<dbReference type="CDD" id="cd03469">
    <property type="entry name" value="Rieske_RO_Alpha_N"/>
    <property type="match status" value="1"/>
</dbReference>
<keyword evidence="10" id="KW-1185">Reference proteome</keyword>
<dbReference type="AlphaFoldDB" id="A0A1T5FXD9"/>
<dbReference type="Pfam" id="PF00355">
    <property type="entry name" value="Rieske"/>
    <property type="match status" value="1"/>
</dbReference>
<evidence type="ECO:0000256" key="3">
    <source>
        <dbReference type="ARBA" id="ARBA00022723"/>
    </source>
</evidence>
<dbReference type="CDD" id="cd00680">
    <property type="entry name" value="RHO_alpha_C"/>
    <property type="match status" value="1"/>
</dbReference>
<evidence type="ECO:0000256" key="5">
    <source>
        <dbReference type="ARBA" id="ARBA00023004"/>
    </source>
</evidence>
<keyword evidence="3" id="KW-0479">Metal-binding</keyword>
<dbReference type="Pfam" id="PF00848">
    <property type="entry name" value="Ring_hydroxyl_A"/>
    <property type="match status" value="1"/>
</dbReference>
<dbReference type="Gene3D" id="2.102.10.10">
    <property type="entry name" value="Rieske [2Fe-2S] iron-sulphur domain"/>
    <property type="match status" value="1"/>
</dbReference>
<keyword evidence="7" id="KW-0520">NAD</keyword>
<keyword evidence="9" id="KW-0223">Dioxygenase</keyword>
<dbReference type="GO" id="GO:0051213">
    <property type="term" value="F:dioxygenase activity"/>
    <property type="evidence" value="ECO:0007669"/>
    <property type="project" value="UniProtKB-KW"/>
</dbReference>
<dbReference type="InterPro" id="IPR015881">
    <property type="entry name" value="ARHD_Rieske_2Fe_2S"/>
</dbReference>
<dbReference type="RefSeq" id="WP_079650042.1">
    <property type="nucleotide sequence ID" value="NZ_FUYM01000011.1"/>
</dbReference>
<dbReference type="GO" id="GO:0005506">
    <property type="term" value="F:iron ion binding"/>
    <property type="evidence" value="ECO:0007669"/>
    <property type="project" value="InterPro"/>
</dbReference>
<dbReference type="InterPro" id="IPR001663">
    <property type="entry name" value="Rng_hydr_dOase-A"/>
</dbReference>
<evidence type="ECO:0000256" key="2">
    <source>
        <dbReference type="ARBA" id="ARBA00022714"/>
    </source>
</evidence>
<dbReference type="SUPFAM" id="SSF50022">
    <property type="entry name" value="ISP domain"/>
    <property type="match status" value="1"/>
</dbReference>
<protein>
    <submittedName>
        <fullName evidence="9">Phenylpropionate dioxygenase, large terminal subunit</fullName>
    </submittedName>
</protein>
<dbReference type="InterPro" id="IPR036922">
    <property type="entry name" value="Rieske_2Fe-2S_sf"/>
</dbReference>
<gene>
    <name evidence="9" type="ORF">SAMN06295920_11126</name>
</gene>
<dbReference type="SUPFAM" id="SSF55961">
    <property type="entry name" value="Bet v1-like"/>
    <property type="match status" value="1"/>
</dbReference>
<dbReference type="PANTHER" id="PTHR43756:SF5">
    <property type="entry name" value="CHOLINE MONOOXYGENASE, CHLOROPLASTIC"/>
    <property type="match status" value="1"/>
</dbReference>
<dbReference type="InterPro" id="IPR017941">
    <property type="entry name" value="Rieske_2Fe-2S"/>
</dbReference>
<reference evidence="10" key="1">
    <citation type="submission" date="2017-02" db="EMBL/GenBank/DDBJ databases">
        <authorList>
            <person name="Varghese N."/>
            <person name="Submissions S."/>
        </authorList>
    </citation>
    <scope>NUCLEOTIDE SEQUENCE [LARGE SCALE GENOMIC DNA]</scope>
    <source>
        <strain evidence="10">UM2</strain>
    </source>
</reference>
<dbReference type="Gene3D" id="3.90.380.10">
    <property type="entry name" value="Naphthalene 1,2-dioxygenase Alpha Subunit, Chain A, domain 1"/>
    <property type="match status" value="1"/>
</dbReference>
<accession>A0A1T5FXD9</accession>
<keyword evidence="2" id="KW-0001">2Fe-2S</keyword>
<evidence type="ECO:0000259" key="8">
    <source>
        <dbReference type="PROSITE" id="PS51296"/>
    </source>
</evidence>
<keyword evidence="6" id="KW-0411">Iron-sulfur</keyword>
<feature type="domain" description="Rieske" evidence="8">
    <location>
        <begin position="58"/>
        <end position="166"/>
    </location>
</feature>
<dbReference type="STRING" id="439228.SAMN06295920_11126"/>
<evidence type="ECO:0000313" key="9">
    <source>
        <dbReference type="EMBL" id="SKC00858.1"/>
    </source>
</evidence>
<evidence type="ECO:0000256" key="4">
    <source>
        <dbReference type="ARBA" id="ARBA00023002"/>
    </source>
</evidence>
<dbReference type="InterPro" id="IPR015879">
    <property type="entry name" value="Ring_hydroxy_dOase_asu_C_dom"/>
</dbReference>
<evidence type="ECO:0000256" key="7">
    <source>
        <dbReference type="ARBA" id="ARBA00023027"/>
    </source>
</evidence>
<dbReference type="PROSITE" id="PS51296">
    <property type="entry name" value="RIESKE"/>
    <property type="match status" value="1"/>
</dbReference>
<sequence length="406" mass="46776">MDAISHDSAGPDYARMDYERGRKAAPEGFPKLPDIPGRRYVDPDFLALEKERMWKRAWLYAGHVDQLPNPGSWFLTRNTGSPVIVVRDLQGDLRAFFNTCQHRGAPLVTAEAGEARGFVCGYHGWSYTLDGKLTAVRDKRDFVDLDFSCRSLVPVRCETLGNLIFVNEDVEAQPLIEHIGPMAKELDQYQLDRLRLVDSRSYDVGCNVKVLLDAFLEVYHIKSIHQHTVDRFLDHRGMIVTLWPNGHSRMVTPNSRPDWKDPGTIGMPKIDTVTDLPANNNVSYQIYPNFVMPPSDSGIPLLQFWPTGPRSSRVVSSWIGPDHDPENPHPMWEKRIANWERILYEDLQFAPQIQESLESDGFRGMPLNYQERRIYHWHEELDRRIGLNQVPPEARVEQVLHDWVTR</sequence>
<dbReference type="PROSITE" id="PS00570">
    <property type="entry name" value="RING_HYDROXYL_ALPHA"/>
    <property type="match status" value="1"/>
</dbReference>
<evidence type="ECO:0000313" key="10">
    <source>
        <dbReference type="Proteomes" id="UP000189818"/>
    </source>
</evidence>
<comment type="cofactor">
    <cofactor evidence="1">
        <name>Fe cation</name>
        <dbReference type="ChEBI" id="CHEBI:24875"/>
    </cofactor>
</comment>
<proteinExistence type="predicted"/>
<keyword evidence="4" id="KW-0560">Oxidoreductase</keyword>
<organism evidence="9 10">
    <name type="scientific">Rhizorhabdus histidinilytica</name>
    <dbReference type="NCBI Taxonomy" id="439228"/>
    <lineage>
        <taxon>Bacteria</taxon>
        <taxon>Pseudomonadati</taxon>
        <taxon>Pseudomonadota</taxon>
        <taxon>Alphaproteobacteria</taxon>
        <taxon>Sphingomonadales</taxon>
        <taxon>Sphingomonadaceae</taxon>
        <taxon>Rhizorhabdus</taxon>
    </lineage>
</organism>